<dbReference type="PANTHER" id="PTHR43280">
    <property type="entry name" value="ARAC-FAMILY TRANSCRIPTIONAL REGULATOR"/>
    <property type="match status" value="1"/>
</dbReference>
<name>A0ABS8GTE9_9FLAO</name>
<protein>
    <submittedName>
        <fullName evidence="5">Helix-turn-helix domain-containing protein</fullName>
    </submittedName>
</protein>
<organism evidence="5 6">
    <name type="scientific">Leeuwenhoekiella parthenopeia</name>
    <dbReference type="NCBI Taxonomy" id="2890320"/>
    <lineage>
        <taxon>Bacteria</taxon>
        <taxon>Pseudomonadati</taxon>
        <taxon>Bacteroidota</taxon>
        <taxon>Flavobacteriia</taxon>
        <taxon>Flavobacteriales</taxon>
        <taxon>Flavobacteriaceae</taxon>
        <taxon>Leeuwenhoekiella</taxon>
    </lineage>
</organism>
<evidence type="ECO:0000313" key="6">
    <source>
        <dbReference type="Proteomes" id="UP001197770"/>
    </source>
</evidence>
<dbReference type="Proteomes" id="UP001197770">
    <property type="component" value="Unassembled WGS sequence"/>
</dbReference>
<keyword evidence="6" id="KW-1185">Reference proteome</keyword>
<dbReference type="RefSeq" id="WP_228230331.1">
    <property type="nucleotide sequence ID" value="NZ_JAJGMW010000013.1"/>
</dbReference>
<dbReference type="InterPro" id="IPR018060">
    <property type="entry name" value="HTH_AraC"/>
</dbReference>
<dbReference type="PANTHER" id="PTHR43280:SF2">
    <property type="entry name" value="HTH-TYPE TRANSCRIPTIONAL REGULATOR EXSA"/>
    <property type="match status" value="1"/>
</dbReference>
<dbReference type="PROSITE" id="PS01124">
    <property type="entry name" value="HTH_ARAC_FAMILY_2"/>
    <property type="match status" value="1"/>
</dbReference>
<keyword evidence="3" id="KW-0804">Transcription</keyword>
<dbReference type="EMBL" id="JAJGMW010000013">
    <property type="protein sequence ID" value="MCC4213269.1"/>
    <property type="molecule type" value="Genomic_DNA"/>
</dbReference>
<feature type="domain" description="HTH araC/xylS-type" evidence="4">
    <location>
        <begin position="76"/>
        <end position="173"/>
    </location>
</feature>
<reference evidence="5 6" key="1">
    <citation type="submission" date="2021-11" db="EMBL/GenBank/DDBJ databases">
        <title>Seasonal and diel survey of microbial diversity of the Tyrrhenian coast.</title>
        <authorList>
            <person name="Gattoni G."/>
            <person name="Corral P."/>
        </authorList>
    </citation>
    <scope>NUCLEOTIDE SEQUENCE [LARGE SCALE GENOMIC DNA]</scope>
    <source>
        <strain evidence="5 6">Mr9</strain>
    </source>
</reference>
<sequence>MKKEYYIKNMVCDRCKQVVQQVAEAAQAKVDRLQLGNVVLEVNEAFDEQLFENELQKKGFELMQHPEVLLAEEIKLALIERIDDNVEENLTSYLVKKLNRDYSLLSKTFKKVEGQTLEKFVIKLKIEKVKELIQMNRLSFSEIAHRLGYKSIHHLSGQFKTTTGMTMSAYKSSQEWNRIGIDNIV</sequence>
<dbReference type="Pfam" id="PF12833">
    <property type="entry name" value="HTH_18"/>
    <property type="match status" value="1"/>
</dbReference>
<comment type="caution">
    <text evidence="5">The sequence shown here is derived from an EMBL/GenBank/DDBJ whole genome shotgun (WGS) entry which is preliminary data.</text>
</comment>
<dbReference type="SUPFAM" id="SSF46689">
    <property type="entry name" value="Homeodomain-like"/>
    <property type="match status" value="1"/>
</dbReference>
<evidence type="ECO:0000256" key="2">
    <source>
        <dbReference type="ARBA" id="ARBA00023125"/>
    </source>
</evidence>
<dbReference type="SMART" id="SM00342">
    <property type="entry name" value="HTH_ARAC"/>
    <property type="match status" value="1"/>
</dbReference>
<evidence type="ECO:0000313" key="5">
    <source>
        <dbReference type="EMBL" id="MCC4213269.1"/>
    </source>
</evidence>
<dbReference type="InterPro" id="IPR009057">
    <property type="entry name" value="Homeodomain-like_sf"/>
</dbReference>
<accession>A0ABS8GTE9</accession>
<evidence type="ECO:0000256" key="3">
    <source>
        <dbReference type="ARBA" id="ARBA00023163"/>
    </source>
</evidence>
<dbReference type="Gene3D" id="1.10.10.60">
    <property type="entry name" value="Homeodomain-like"/>
    <property type="match status" value="1"/>
</dbReference>
<gene>
    <name evidence="5" type="ORF">LLW17_11100</name>
</gene>
<proteinExistence type="predicted"/>
<keyword evidence="2" id="KW-0238">DNA-binding</keyword>
<keyword evidence="1" id="KW-0805">Transcription regulation</keyword>
<evidence type="ECO:0000259" key="4">
    <source>
        <dbReference type="PROSITE" id="PS01124"/>
    </source>
</evidence>
<evidence type="ECO:0000256" key="1">
    <source>
        <dbReference type="ARBA" id="ARBA00023015"/>
    </source>
</evidence>